<keyword evidence="5" id="KW-0472">Membrane</keyword>
<evidence type="ECO:0000256" key="1">
    <source>
        <dbReference type="ARBA" id="ARBA00004613"/>
    </source>
</evidence>
<accession>A0A1M6BET5</accession>
<dbReference type="InterPro" id="IPR008638">
    <property type="entry name" value="FhaB/CdiA-like_TPS"/>
</dbReference>
<keyword evidence="5" id="KW-0812">Transmembrane</keyword>
<dbReference type="InterPro" id="IPR050909">
    <property type="entry name" value="Bact_Autotransporter_VF"/>
</dbReference>
<feature type="transmembrane region" description="Helical" evidence="5">
    <location>
        <begin position="31"/>
        <end position="52"/>
    </location>
</feature>
<sequence>MSKKTAGNTGASTRLVRASQRHHPLSQRKNYAARVLATAFAVGVAGGVFSPIAQAQSRPFSSGWMAAKGAAQAQAAATGRLPNGMLAGINPAAQQQAQARQQLNRSVANLGSAAAAIAAQQAVQAAARAAPQNDPSVPDGLTEGGLKIDAQPLTAGWLNAKAPAQTQAGGRTTVTIQQTADKAILNWETFNVGRNTTVNFDQATYDAGGNRTAQTGWAVLNRVNDPNARPSQIQGRIEADGTVMLVNRNGIVFSGSSQVNVRNLVAAAADIKDDQFSARGLYGADAGAQASFTNAQGGIDIRRGAQIATHTPASATQGGGYVLLMGRELHNAGQIATPDGQVALAAGDSFFIRKGQGTEGNQHSSTQGNEVAARLNTDSLTTGRVVNAGLIMATTGDITLTGREVVQQAADAAGPAGVALTTTTVNKRGTIHLLNSRSDGDASVTLGAGSVTAILVDEGAQTALDAQRDALANNLDVYEPNKTITDALIKADGVFDNLAIPGVFNTADPVPAGGITDRRDQSRIEIVSGGTIAFEGDSLTLATGGQIAVQAEKGGSTRPNAVTGRTWVGRDAVLDVAGAVGVKVAMENNNILVNVQGNELRDAPVNRDSNPEGNNSQLSSKDVWVDVRDLVFIKGDYDALTNPQGTPDRWYTQGGLLEVSGWRGLQAHGAGEWLAQGGTVTFAGQEVITQAGSIINLSGGTLDVQDGYIEQSWVRGADGRLYEVSRAPGDILYKGIYEGYQDEHARWGEQATRSFYNPLIAPRRRYESGYTVGRDAGQLVVSTRNAILEGDIVGEVYQGDRQTRAPEQGLDGYDQRQTAAARRGQLLVGGYTPIYDAQAKRLAHNLSDLIGKIVFTDAPDALGDALAAGDALPDERDGVLVLDAGRLSRQNLGAIKVAATNGIDVQGSLSVADGGEIALYGAAVDVQADLTAHSGRIALGNVLPVYSTAWGERLIVPNDAAVAAHVAVADGVRLDATGRQGSQRKDMADALLLPYVDGGEVSIRSSGEVSIGEGSLIDVSSGAVLLANNKLQGGRGGDVTLASGALSNVAAPLYLNGEIRGYGVLGGGTLRIESGTAVGIGAQLLSENGVLKAGETAPIGLTLREEVEVGLGETLLADYSYLSDIWQPGDRYPAVPSWNGRITLYLPISGIDITLITEEDWQIPYLQGPNRNIRNSIVVWVVKEDGTQAGYAYPSNWYLDSVTPEQIAAASIVPKGSRIAKIENLQYLPIGWRLPEDVFPNGIPVASTYEAMLPAGTLLTEKSLAQVGASSITIPVGALVPTGTQLSRDAKVAPILQLNAEDFQRGFSHYDVRGAQGVVVSQSAQDESIDVMMPILRQQGVAANGDPILELWKDIPLYTVDPVAQSITQRRGASLSLTAGNAGQTTSGGREGIGVHIAENGAITVDPLQSIALNSIGGITVEGRLTAKGGTIELRELTASLANPADADPAKRLSMLIGERAVLDASGGAVVARNGLDEAFGYSYAGGQIILGGVIDEEQGKASAAHLFIDIRQGALLDASGGAAFDQNGQLRHASAGGVISLATHNGWALDGRMVAASGGGNAAGGTLSLALESPVYDTRRGNGGAYLMDVLTQREITLYQRDADLRAAGDVAFGQGYLSVEQIAAGGFANLALLSNGMISFADGVALDLGERGQSIRLYSIGIGWSDGAQGQGESVIRAPYVRLAGANFRELGDVYQARANPDSVGGMSQDARGASGALSVSADLIDLRDQLRIGLHSDGSGFMGPALDRRGFTDVVLDSAGDIRFLGSNSGLLEGTLTMDLYVPQRLELLASRVYPATGVRARIVAGNAWGTKIRPGGGDTMYDPQSLIRVARSSRADPALSALAPYSLYGQLSFGAAEVRQDGVVLAPLGLINLGTADSSGLTERVMLGADSVTSVSAAGLVMPYGGTVDGIDWQTPAGSAYTPQGLGATDSTNLTSGVALTGSTITVGADARIDLSGGGDVLGFGFVSGRGGSTDVRYSPLLQLDGDGVVRAPSRSSNAVYALVPDYAGYAPAGNGSAALDPMVGQTIRFENGSGLPDGIVPGVAYTLMPADYALLPGAFRVELNGRLALGFTSLGAQSAMPVAQAAAPMRNGSWSAAGRLGVANSGGMVDSDAYQVILTPAQTMKRYAQYNETSYADFVLADAARKGIVRGLSPDDARSLLLRFNPRYRWDGTQWIAEEDGRVVFEFDGSVNFKPAKDGDDGSVVLTGATAFVGDTAQLEVLSDAAAATRDFGGISVRASDLNAMGAGRIAIGGAPYQRYGTNDVRFMDSGSTSRGLLNVTLREGAVLRAPEVMLVTRSEGSITVESGAGINTIGMGLPAFGAGNELVYTPADRSVLAVSNGWANLLAPSASAGGGRIEIGACPAGAADCSSAALALNSAQLYSEGTIALATHSDLRIDESARYGTRNLLLAVAGINVGGVPALDAARERGVLTDGLTLNQQVLDRLLRGDQAYGAPALENLFLTAGRSMNFFESVALNTLDPATGRSRLNNLVLTTPAIYGYGGAQDVALIQTGTLVWNGSAGKAPAAIAQGAGSGSGALRVEAERIEFGYGPWTQPDGVTEVGRLALGFAGVQLSATDRVTANHEGSLSVYQTQGVYVPGKGYDYQGGSLLISTPLLTGEAGSVNRIAAGGAIDIRSPLAEGQAQPVSDALGATLTLEGRGGIVLDSAVMLPSGRLTVSAHDDVILGERALLDVSGRSIDTFDLTQYSWGGEVILESQAGNIRQAGGSVIDLSAEYNQAGRLTVAATDAGAGVVDLQGRILGGASGYYDAGGTYVPYLAGFVDIHSTNLGGSGDLSGYFASLNRRLNDGGVFGGRSFQIKQGSLTIGNDPDSEGGAGALLKANQVNVSIDGGSLTVAGIIDAGGERVGSIRLAARDGLTIGGNALLDAHGRLLRLDSYGKIIDAPNRAIVELNSGQGLLTLAEGARIDLRHGTDDARVQADPALHDGQARGTLELYAPRLGADPAVGDVAIDASRPVTIEGAKSIAVIGAWRYDDADPDALLRDGSQAASGRPYREITQDYLDKKDTQSQAFINNALGNSSLINGKLAGLNNDSYRDVLHLRPGVEIVTDRDMVVNGDLDLSGHRYDSLNPLVKARYTPTAQAGDAGYGSGEPGSLVLRTGGDLDVYGSINDGFALPIDPDTGEVVATPDDNGWVLTPGKQAFDIDVVTPRYGIVLKAGTTLPAGSTLNYDLPATDGVNLPAGAQLPAAATLAANTTFGAGTVLPDAVTGRAADGRDVTVPAGKPFPEALTLNSGTALGAGAVLPVAAKVNGLAWPKGVPLATAITLGEDKTLAMGAFIPANASLVLDLPEGELSIPLRAAGGGNQGKNWAVAPMLEAGSLSWSMRLVAGADTDAADSRLLKPRDQAGNLTLADTHYVMYSKAGGALVWTAVGASDFGLSPSAVGKPVADYLDEIGEPSVEAACGYDPGYCAMGGGPLVWTEFGASDFGLDPSAVGKPVADYLGAIGEPNAEAACSYDPGYCVAGPGRNESTPSSLHFSVVRTGTGDLELLASGDVWMQSAYGVYTAGSDTVGQGGFSSQDFYQPRGRSSDLAGSILGSQGKTDGADYERLVDEKSDTNLYRAWYPDQGGNVVIAAGRDLLGSVWAAQVGDGPAPALLPSAGVGNWSWRQGTGAGSSADDVPTAWWVNFGTYAHEPFMQPEFSDAKRQPHLVGFTGIGALGGGNVMVDVGRHAGVVSDLGVNTEHSDALVVAIGGTGKVLADGQMALTGGGDLVMRIGGGINRVQADPAQAWQAPRHELQGAIINLRGSMDIQAAYIGRIAQEYNSQFKDRSDSRAADPFTPTAANATAGIVLAPGDATVRIAVAGDMVLGAVTDPGRSPQVSTTPYQVDGQPYEGGGLTGFSLWTDNTAVSMHSVGGDAVLSTQLGELEYQQNNPVLYRDTSPTDGSFALPSRFAMSATAGNLYMGHSGIARATKFNDSYPLMLAPSATGTGYLDLIAGKSIYAGGYTIDRSGADPSVLATPFQPRFSAWDRFEIPLATKNYPSVYAIGMDLARTNSLDAFGDIGNALWDAPPLTAAHFYAREGDIVGLRTGELLEFTRGDLAGSVLHAAAGPLKMQAGRDIVGSGDPLGSLRYLAQDSLNANNIVSIGNLIVHNDANDVSVVSAGGNILFSSFSIAGPGTLEISAGGDIRLDDQNYVTSLGPVSAADKRPGASIVMQAGMGAGVNYAGFLDQYLNPGNLLVTGVALADQPGKVAKSYEEELAAWLAERYGFEGTVEEALAVFAALAPEQQRIFARQVYFAELREGGREYNDADGPRFGSYLRGRNAIAALFPSNSASGEPNVYQGDITMYGGAGIHTRMGGDIQMLTPGGRQLFGIEGAAPPSTAGVITQGFGNIQLYSLGSILLGQSRIMTTFGGDVLAWAAQGDINAGRGSKTTVVYTPPRRVYDQWGNVGLSSDVPTTGAGIATLAPIADVPPGNMDLIAPEGTIDAGEAGIRVSGNVNIAALHVVNAANIQVKGDSVGIPMAAVVNTGALASASSASASAAAAAQETVSRARNEARQNQPSIFSVQILGFGNEEAV</sequence>
<feature type="compositionally biased region" description="Polar residues" evidence="4">
    <location>
        <begin position="1"/>
        <end position="12"/>
    </location>
</feature>
<dbReference type="Pfam" id="PF12545">
    <property type="entry name" value="DUF3739"/>
    <property type="match status" value="1"/>
</dbReference>
<evidence type="ECO:0000313" key="8">
    <source>
        <dbReference type="Proteomes" id="UP000184226"/>
    </source>
</evidence>
<dbReference type="InterPro" id="IPR011050">
    <property type="entry name" value="Pectin_lyase_fold/virulence"/>
</dbReference>
<dbReference type="Proteomes" id="UP000184226">
    <property type="component" value="Unassembled WGS sequence"/>
</dbReference>
<evidence type="ECO:0000313" key="7">
    <source>
        <dbReference type="EMBL" id="SHI47088.1"/>
    </source>
</evidence>
<dbReference type="EMBL" id="FQXE01000025">
    <property type="protein sequence ID" value="SHI47088.1"/>
    <property type="molecule type" value="Genomic_DNA"/>
</dbReference>
<protein>
    <submittedName>
        <fullName evidence="7">Filamentous hemagglutinin family N-terminal domain-containing protein</fullName>
    </submittedName>
</protein>
<keyword evidence="8" id="KW-1185">Reference proteome</keyword>
<evidence type="ECO:0000259" key="6">
    <source>
        <dbReference type="SMART" id="SM00912"/>
    </source>
</evidence>
<dbReference type="SUPFAM" id="SSF51126">
    <property type="entry name" value="Pectin lyase-like"/>
    <property type="match status" value="1"/>
</dbReference>
<organism evidence="7 8">
    <name type="scientific">Pollutimonas bauzanensis</name>
    <dbReference type="NCBI Taxonomy" id="658167"/>
    <lineage>
        <taxon>Bacteria</taxon>
        <taxon>Pseudomonadati</taxon>
        <taxon>Pseudomonadota</taxon>
        <taxon>Betaproteobacteria</taxon>
        <taxon>Burkholderiales</taxon>
        <taxon>Alcaligenaceae</taxon>
        <taxon>Pollutimonas</taxon>
    </lineage>
</organism>
<dbReference type="OrthoDB" id="8672993at2"/>
<dbReference type="GO" id="GO:0005576">
    <property type="term" value="C:extracellular region"/>
    <property type="evidence" value="ECO:0007669"/>
    <property type="project" value="UniProtKB-SubCell"/>
</dbReference>
<dbReference type="Gene3D" id="2.160.20.10">
    <property type="entry name" value="Single-stranded right-handed beta-helix, Pectin lyase-like"/>
    <property type="match status" value="1"/>
</dbReference>
<evidence type="ECO:0000256" key="3">
    <source>
        <dbReference type="ARBA" id="ARBA00022729"/>
    </source>
</evidence>
<dbReference type="RefSeq" id="WP_073110093.1">
    <property type="nucleotide sequence ID" value="NZ_FQXE01000025.1"/>
</dbReference>
<name>A0A1M6BET5_9BURK</name>
<proteinExistence type="predicted"/>
<evidence type="ECO:0000256" key="5">
    <source>
        <dbReference type="SAM" id="Phobius"/>
    </source>
</evidence>
<feature type="domain" description="Filamentous haemagglutinin FhaB/tRNA nuclease CdiA-like TPS" evidence="6">
    <location>
        <begin position="148"/>
        <end position="275"/>
    </location>
</feature>
<keyword evidence="5" id="KW-1133">Transmembrane helix</keyword>
<dbReference type="SMART" id="SM00912">
    <property type="entry name" value="Haemagg_act"/>
    <property type="match status" value="1"/>
</dbReference>
<evidence type="ECO:0000256" key="2">
    <source>
        <dbReference type="ARBA" id="ARBA00022525"/>
    </source>
</evidence>
<reference evidence="7 8" key="1">
    <citation type="submission" date="2016-11" db="EMBL/GenBank/DDBJ databases">
        <authorList>
            <person name="Jaros S."/>
            <person name="Januszkiewicz K."/>
            <person name="Wedrychowicz H."/>
        </authorList>
    </citation>
    <scope>NUCLEOTIDE SEQUENCE [LARGE SCALE GENOMIC DNA]</scope>
    <source>
        <strain evidence="7 8">CGMCC 1.10190</strain>
    </source>
</reference>
<dbReference type="InterPro" id="IPR012334">
    <property type="entry name" value="Pectin_lyas_fold"/>
</dbReference>
<keyword evidence="2" id="KW-0964">Secreted</keyword>
<evidence type="ECO:0000256" key="4">
    <source>
        <dbReference type="SAM" id="MobiDB-lite"/>
    </source>
</evidence>
<dbReference type="NCBIfam" id="TIGR01901">
    <property type="entry name" value="adhes_NPXG"/>
    <property type="match status" value="1"/>
</dbReference>
<dbReference type="PANTHER" id="PTHR12338:SF8">
    <property type="entry name" value="HEME_HEMOPEXIN-BINDING PROTEIN"/>
    <property type="match status" value="1"/>
</dbReference>
<gene>
    <name evidence="7" type="ORF">SAMN04488135_12517</name>
</gene>
<dbReference type="Pfam" id="PF05860">
    <property type="entry name" value="TPS"/>
    <property type="match status" value="1"/>
</dbReference>
<feature type="region of interest" description="Disordered" evidence="4">
    <location>
        <begin position="1"/>
        <end position="26"/>
    </location>
</feature>
<comment type="subcellular location">
    <subcellularLocation>
        <location evidence="1">Secreted</location>
    </subcellularLocation>
</comment>
<keyword evidence="3" id="KW-0732">Signal</keyword>
<dbReference type="InterPro" id="IPR021026">
    <property type="entry name" value="Filamn_hemagglutn_DUF3739"/>
</dbReference>
<dbReference type="PANTHER" id="PTHR12338">
    <property type="entry name" value="AUTOTRANSPORTER"/>
    <property type="match status" value="1"/>
</dbReference>
<dbReference type="STRING" id="658167.SAMN04488135_12517"/>